<evidence type="ECO:0000256" key="1">
    <source>
        <dbReference type="ARBA" id="ARBA00022679"/>
    </source>
</evidence>
<evidence type="ECO:0000313" key="5">
    <source>
        <dbReference type="Proteomes" id="UP000650424"/>
    </source>
</evidence>
<accession>A0ABR6ZV46</accession>
<feature type="domain" description="N-acetyltransferase" evidence="3">
    <location>
        <begin position="1"/>
        <end position="159"/>
    </location>
</feature>
<evidence type="ECO:0000313" key="4">
    <source>
        <dbReference type="EMBL" id="MBC3919747.1"/>
    </source>
</evidence>
<dbReference type="PANTHER" id="PTHR10545">
    <property type="entry name" value="DIAMINE N-ACETYLTRANSFERASE"/>
    <property type="match status" value="1"/>
</dbReference>
<evidence type="ECO:0000259" key="3">
    <source>
        <dbReference type="PROSITE" id="PS51186"/>
    </source>
</evidence>
<comment type="caution">
    <text evidence="4">The sequence shown here is derived from an EMBL/GenBank/DDBJ whole genome shotgun (WGS) entry which is preliminary data.</text>
</comment>
<dbReference type="Gene3D" id="3.40.630.30">
    <property type="match status" value="1"/>
</dbReference>
<dbReference type="RefSeq" id="WP_186949011.1">
    <property type="nucleotide sequence ID" value="NZ_JACOGF010000011.1"/>
</dbReference>
<dbReference type="Pfam" id="PF00583">
    <property type="entry name" value="Acetyltransf_1"/>
    <property type="match status" value="1"/>
</dbReference>
<proteinExistence type="predicted"/>
<sequence>MEFKNVAVTEVDTLLDMLIDLGHSDGVREIRTDRDALLDALFGPEPAAIAKFVLLQQNIVGFVIYSWKWGTFTGVRDMYMQAIYIHPDYRRQGLALGIMQHLAGIAQAYACSRIEWLTVKDKAMSRQFYDSIGATEASHMVVRRLQGEALNRLASSPAGSALSTQSTP</sequence>
<protein>
    <submittedName>
        <fullName evidence="4">GNAT family N-acetyltransferase</fullName>
    </submittedName>
</protein>
<dbReference type="Proteomes" id="UP000650424">
    <property type="component" value="Unassembled WGS sequence"/>
</dbReference>
<organism evidence="4 5">
    <name type="scientific">Undibacterium hunanense</name>
    <dbReference type="NCBI Taxonomy" id="2762292"/>
    <lineage>
        <taxon>Bacteria</taxon>
        <taxon>Pseudomonadati</taxon>
        <taxon>Pseudomonadota</taxon>
        <taxon>Betaproteobacteria</taxon>
        <taxon>Burkholderiales</taxon>
        <taxon>Oxalobacteraceae</taxon>
        <taxon>Undibacterium</taxon>
    </lineage>
</organism>
<dbReference type="InterPro" id="IPR051016">
    <property type="entry name" value="Diverse_Substrate_AcTransf"/>
</dbReference>
<keyword evidence="2" id="KW-0012">Acyltransferase</keyword>
<dbReference type="SUPFAM" id="SSF55729">
    <property type="entry name" value="Acyl-CoA N-acyltransferases (Nat)"/>
    <property type="match status" value="1"/>
</dbReference>
<dbReference type="EMBL" id="JACOGF010000011">
    <property type="protein sequence ID" value="MBC3919747.1"/>
    <property type="molecule type" value="Genomic_DNA"/>
</dbReference>
<dbReference type="InterPro" id="IPR016181">
    <property type="entry name" value="Acyl_CoA_acyltransferase"/>
</dbReference>
<keyword evidence="1" id="KW-0808">Transferase</keyword>
<evidence type="ECO:0000256" key="2">
    <source>
        <dbReference type="ARBA" id="ARBA00023315"/>
    </source>
</evidence>
<gene>
    <name evidence="4" type="ORF">H8L32_19905</name>
</gene>
<dbReference type="CDD" id="cd04301">
    <property type="entry name" value="NAT_SF"/>
    <property type="match status" value="1"/>
</dbReference>
<reference evidence="4 5" key="1">
    <citation type="submission" date="2020-08" db="EMBL/GenBank/DDBJ databases">
        <title>Novel species isolated from subtropical streams in China.</title>
        <authorList>
            <person name="Lu H."/>
        </authorList>
    </citation>
    <scope>NUCLEOTIDE SEQUENCE [LARGE SCALE GENOMIC DNA]</scope>
    <source>
        <strain evidence="4 5">CY18W</strain>
    </source>
</reference>
<keyword evidence="5" id="KW-1185">Reference proteome</keyword>
<dbReference type="PROSITE" id="PS51186">
    <property type="entry name" value="GNAT"/>
    <property type="match status" value="1"/>
</dbReference>
<dbReference type="PANTHER" id="PTHR10545:SF29">
    <property type="entry name" value="GH14572P-RELATED"/>
    <property type="match status" value="1"/>
</dbReference>
<name>A0ABR6ZV46_9BURK</name>
<dbReference type="InterPro" id="IPR000182">
    <property type="entry name" value="GNAT_dom"/>
</dbReference>